<protein>
    <recommendedName>
        <fullName evidence="3">Solute-binding protein family 3/N-terminal domain-containing protein</fullName>
    </recommendedName>
</protein>
<organism evidence="1 2">
    <name type="scientific">Pseudoalteromonas atlantica</name>
    <name type="common">Alteromonas atlantica</name>
    <dbReference type="NCBI Taxonomy" id="288"/>
    <lineage>
        <taxon>Bacteria</taxon>
        <taxon>Pseudomonadati</taxon>
        <taxon>Pseudomonadota</taxon>
        <taxon>Gammaproteobacteria</taxon>
        <taxon>Alteromonadales</taxon>
        <taxon>Pseudoalteromonadaceae</taxon>
        <taxon>Pseudoalteromonas</taxon>
    </lineage>
</organism>
<evidence type="ECO:0008006" key="3">
    <source>
        <dbReference type="Google" id="ProtNLM"/>
    </source>
</evidence>
<dbReference type="EMBL" id="BJUT01000014">
    <property type="protein sequence ID" value="GEK76349.1"/>
    <property type="molecule type" value="Genomic_DNA"/>
</dbReference>
<sequence>MQIQLNALFLLVVLFFSKITLANHNSVIFNRPADSAQASYALALLTLAYKELNYEVHIIDFNRQNALLAANNGVLDGQLGRDMSIEADNKNLIRINYPLFDYKLLLFKNCQPNTLDKLDSIAVLSGYPVQHHYLNEHKFNGNIIEVKNITTQLNLLAQHKVDGVIMLDFVLKADNFSLPETCMQTQLLSTFSLYHYVHKKHAALVSKLLNALNKLHDNGTSRALRAKYNLKL</sequence>
<dbReference type="Gene3D" id="3.40.190.10">
    <property type="entry name" value="Periplasmic binding protein-like II"/>
    <property type="match status" value="2"/>
</dbReference>
<evidence type="ECO:0000313" key="1">
    <source>
        <dbReference type="EMBL" id="GEK76349.1"/>
    </source>
</evidence>
<keyword evidence="2" id="KW-1185">Reference proteome</keyword>
<name>A0ABQ0UD03_PSEAF</name>
<dbReference type="SUPFAM" id="SSF53850">
    <property type="entry name" value="Periplasmic binding protein-like II"/>
    <property type="match status" value="1"/>
</dbReference>
<comment type="caution">
    <text evidence="1">The sequence shown here is derived from an EMBL/GenBank/DDBJ whole genome shotgun (WGS) entry which is preliminary data.</text>
</comment>
<dbReference type="Proteomes" id="UP000321189">
    <property type="component" value="Unassembled WGS sequence"/>
</dbReference>
<evidence type="ECO:0000313" key="2">
    <source>
        <dbReference type="Proteomes" id="UP000321189"/>
    </source>
</evidence>
<dbReference type="RefSeq" id="WP_138577994.1">
    <property type="nucleotide sequence ID" value="NZ_BJUT01000014.1"/>
</dbReference>
<accession>A0ABQ0UD03</accession>
<reference evidence="1 2" key="1">
    <citation type="submission" date="2019-07" db="EMBL/GenBank/DDBJ databases">
        <title>Whole genome shotgun sequence of Pseudoalteromonas atlantica NBRC 103033.</title>
        <authorList>
            <person name="Hosoyama A."/>
            <person name="Uohara A."/>
            <person name="Ohji S."/>
            <person name="Ichikawa N."/>
        </authorList>
    </citation>
    <scope>NUCLEOTIDE SEQUENCE [LARGE SCALE GENOMIC DNA]</scope>
    <source>
        <strain evidence="1 2">NBRC 103033</strain>
    </source>
</reference>
<gene>
    <name evidence="1" type="ORF">PAT01_16530</name>
</gene>
<proteinExistence type="predicted"/>